<name>A0A8H7D2C3_9AGAR</name>
<dbReference type="EMBL" id="JACAZH010000009">
    <property type="protein sequence ID" value="KAF7359514.1"/>
    <property type="molecule type" value="Genomic_DNA"/>
</dbReference>
<organism evidence="2 3">
    <name type="scientific">Mycena sanguinolenta</name>
    <dbReference type="NCBI Taxonomy" id="230812"/>
    <lineage>
        <taxon>Eukaryota</taxon>
        <taxon>Fungi</taxon>
        <taxon>Dikarya</taxon>
        <taxon>Basidiomycota</taxon>
        <taxon>Agaricomycotina</taxon>
        <taxon>Agaricomycetes</taxon>
        <taxon>Agaricomycetidae</taxon>
        <taxon>Agaricales</taxon>
        <taxon>Marasmiineae</taxon>
        <taxon>Mycenaceae</taxon>
        <taxon>Mycena</taxon>
    </lineage>
</organism>
<dbReference type="AlphaFoldDB" id="A0A8H7D2C3"/>
<protein>
    <submittedName>
        <fullName evidence="2">Uncharacterized protein</fullName>
    </submittedName>
</protein>
<accession>A0A8H7D2C3</accession>
<feature type="region of interest" description="Disordered" evidence="1">
    <location>
        <begin position="148"/>
        <end position="171"/>
    </location>
</feature>
<feature type="region of interest" description="Disordered" evidence="1">
    <location>
        <begin position="192"/>
        <end position="233"/>
    </location>
</feature>
<gene>
    <name evidence="2" type="ORF">MSAN_01294400</name>
</gene>
<sequence>MSTFTPTSPVNMSNERDWANNLGMLDWDSTSIVFTKRTLMEFLKYGAIYSLTYRFADENSFHDMSSLAKSLTPILGRQQRRLRLPCPQVLFRRLPPQISNLPGACAILPGGPRTNIFADEEIEDALSTAPPRREEAAAVSPAAVDVPAGATATEKNEGNATTGTGIKPSRHVRDSCSASVHVTCCRRVREAPGGNSSLGSIWGNDEPEEFKPTRRVRQAPGGGVSGVGVSTES</sequence>
<evidence type="ECO:0000256" key="1">
    <source>
        <dbReference type="SAM" id="MobiDB-lite"/>
    </source>
</evidence>
<reference evidence="2" key="1">
    <citation type="submission" date="2020-05" db="EMBL/GenBank/DDBJ databases">
        <title>Mycena genomes resolve the evolution of fungal bioluminescence.</title>
        <authorList>
            <person name="Tsai I.J."/>
        </authorList>
    </citation>
    <scope>NUCLEOTIDE SEQUENCE</scope>
    <source>
        <strain evidence="2">160909Yilan</strain>
    </source>
</reference>
<comment type="caution">
    <text evidence="2">The sequence shown here is derived from an EMBL/GenBank/DDBJ whole genome shotgun (WGS) entry which is preliminary data.</text>
</comment>
<evidence type="ECO:0000313" key="3">
    <source>
        <dbReference type="Proteomes" id="UP000623467"/>
    </source>
</evidence>
<dbReference type="Proteomes" id="UP000623467">
    <property type="component" value="Unassembled WGS sequence"/>
</dbReference>
<evidence type="ECO:0000313" key="2">
    <source>
        <dbReference type="EMBL" id="KAF7359514.1"/>
    </source>
</evidence>
<keyword evidence="3" id="KW-1185">Reference proteome</keyword>
<proteinExistence type="predicted"/>
<dbReference type="OrthoDB" id="4062651at2759"/>